<evidence type="ECO:0000313" key="4">
    <source>
        <dbReference type="EMBL" id="SFG64574.1"/>
    </source>
</evidence>
<dbReference type="OrthoDB" id="9812065at2"/>
<evidence type="ECO:0000259" key="2">
    <source>
        <dbReference type="PROSITE" id="PS51677"/>
    </source>
</evidence>
<dbReference type="SUPFAM" id="SSF88713">
    <property type="entry name" value="Glycoside hydrolase/deacetylase"/>
    <property type="match status" value="1"/>
</dbReference>
<proteinExistence type="predicted"/>
<dbReference type="AlphaFoldDB" id="A0A1I2TI36"/>
<evidence type="ECO:0000256" key="1">
    <source>
        <dbReference type="SAM" id="SignalP"/>
    </source>
</evidence>
<reference evidence="5" key="1">
    <citation type="submission" date="2016-10" db="EMBL/GenBank/DDBJ databases">
        <authorList>
            <person name="Varghese N."/>
            <person name="Submissions S."/>
        </authorList>
    </citation>
    <scope>NUCLEOTIDE SEQUENCE [LARGE SCALE GENOMIC DNA]</scope>
    <source>
        <strain evidence="5">FP5</strain>
    </source>
</reference>
<gene>
    <name evidence="4" type="ORF">SAMN05216353_1714</name>
</gene>
<feature type="domain" description="LysM" evidence="3">
    <location>
        <begin position="343"/>
        <end position="387"/>
    </location>
</feature>
<name>A0A1I2TI36_9BACI</name>
<keyword evidence="1" id="KW-0732">Signal</keyword>
<dbReference type="InterPro" id="IPR036779">
    <property type="entry name" value="LysM_dom_sf"/>
</dbReference>
<dbReference type="Gene3D" id="3.10.350.10">
    <property type="entry name" value="LysM domain"/>
    <property type="match status" value="3"/>
</dbReference>
<feature type="domain" description="LysM" evidence="3">
    <location>
        <begin position="294"/>
        <end position="338"/>
    </location>
</feature>
<dbReference type="PROSITE" id="PS51782">
    <property type="entry name" value="LYSM"/>
    <property type="match status" value="3"/>
</dbReference>
<feature type="domain" description="NodB homology" evidence="2">
    <location>
        <begin position="42"/>
        <end position="223"/>
    </location>
</feature>
<dbReference type="Gene3D" id="3.20.20.370">
    <property type="entry name" value="Glycoside hydrolase/deacetylase"/>
    <property type="match status" value="1"/>
</dbReference>
<dbReference type="Pfam" id="PF01476">
    <property type="entry name" value="LysM"/>
    <property type="match status" value="3"/>
</dbReference>
<evidence type="ECO:0000313" key="5">
    <source>
        <dbReference type="Proteomes" id="UP000198897"/>
    </source>
</evidence>
<dbReference type="RefSeq" id="WP_089754875.1">
    <property type="nucleotide sequence ID" value="NZ_FOOG01000071.1"/>
</dbReference>
<dbReference type="CDD" id="cd00118">
    <property type="entry name" value="LysM"/>
    <property type="match status" value="3"/>
</dbReference>
<dbReference type="PANTHER" id="PTHR10587">
    <property type="entry name" value="GLYCOSYL TRANSFERASE-RELATED"/>
    <property type="match status" value="1"/>
</dbReference>
<accession>A0A1I2TI36</accession>
<dbReference type="InterPro" id="IPR011330">
    <property type="entry name" value="Glyco_hydro/deAcase_b/a-brl"/>
</dbReference>
<keyword evidence="5" id="KW-1185">Reference proteome</keyword>
<dbReference type="GO" id="GO:0016020">
    <property type="term" value="C:membrane"/>
    <property type="evidence" value="ECO:0007669"/>
    <property type="project" value="TreeGrafter"/>
</dbReference>
<dbReference type="GO" id="GO:0005975">
    <property type="term" value="P:carbohydrate metabolic process"/>
    <property type="evidence" value="ECO:0007669"/>
    <property type="project" value="InterPro"/>
</dbReference>
<dbReference type="GO" id="GO:0016810">
    <property type="term" value="F:hydrolase activity, acting on carbon-nitrogen (but not peptide) bonds"/>
    <property type="evidence" value="ECO:0007669"/>
    <property type="project" value="InterPro"/>
</dbReference>
<dbReference type="InterPro" id="IPR018392">
    <property type="entry name" value="LysM"/>
</dbReference>
<dbReference type="InterPro" id="IPR050248">
    <property type="entry name" value="Polysacc_deacetylase_ArnD"/>
</dbReference>
<dbReference type="EMBL" id="FOOG01000071">
    <property type="protein sequence ID" value="SFG64574.1"/>
    <property type="molecule type" value="Genomic_DNA"/>
</dbReference>
<protein>
    <submittedName>
        <fullName evidence="4">Polysaccharide deacetylase family sporulation protein PdaB</fullName>
    </submittedName>
</protein>
<dbReference type="CDD" id="cd10917">
    <property type="entry name" value="CE4_NodB_like_6s_7s"/>
    <property type="match status" value="1"/>
</dbReference>
<evidence type="ECO:0000259" key="3">
    <source>
        <dbReference type="PROSITE" id="PS51782"/>
    </source>
</evidence>
<dbReference type="PROSITE" id="PS51677">
    <property type="entry name" value="NODB"/>
    <property type="match status" value="1"/>
</dbReference>
<dbReference type="Proteomes" id="UP000198897">
    <property type="component" value="Unassembled WGS sequence"/>
</dbReference>
<dbReference type="SUPFAM" id="SSF54106">
    <property type="entry name" value="LysM domain"/>
    <property type="match status" value="3"/>
</dbReference>
<sequence>MVEKFLKFSAIFLLIMGSFLSFSNPVEASTSEFVTKGNTSGKQVALTFDDGSDGTNITKILQTLSNENIHSTFFLTGSGTKDHPNSIKDIKAAGHELANHSYSHADFTKLSSAEIKSELDRTEAAVKSATGLSTKPLFRAPFGSVNSSVLTAVGNAGYTHTIHWNIDTLDWKGLSETEVYNRVIDNIVPGSIVLMHTGAGASGTPGALPDIIRSLKAKGYQFVTVSEILNMPSASGTIHTVKAGDTLYSLAGKYGVTVNQIVKENNLSNANVIRVGQRLVIPGDTPDPPPVQGDSYTVKAGDTLYSIAKRYNVSLNDLIEANQISNSSYIRIGQNLVIPQDMTSYTVKAGDTLYSIARRNGTTVQRLAEVNNISNTSLIYPGRTLLFP</sequence>
<feature type="chain" id="PRO_5011698843" evidence="1">
    <location>
        <begin position="29"/>
        <end position="388"/>
    </location>
</feature>
<feature type="domain" description="LysM" evidence="3">
    <location>
        <begin position="237"/>
        <end position="281"/>
    </location>
</feature>
<dbReference type="Pfam" id="PF01522">
    <property type="entry name" value="Polysacc_deac_1"/>
    <property type="match status" value="1"/>
</dbReference>
<dbReference type="PANTHER" id="PTHR10587:SF128">
    <property type="entry name" value="POLYSACCHARIDE DEACETYLASE PDAB-RELATED"/>
    <property type="match status" value="1"/>
</dbReference>
<organism evidence="4 5">
    <name type="scientific">Halobacillus alkaliphilus</name>
    <dbReference type="NCBI Taxonomy" id="396056"/>
    <lineage>
        <taxon>Bacteria</taxon>
        <taxon>Bacillati</taxon>
        <taxon>Bacillota</taxon>
        <taxon>Bacilli</taxon>
        <taxon>Bacillales</taxon>
        <taxon>Bacillaceae</taxon>
        <taxon>Halobacillus</taxon>
    </lineage>
</organism>
<dbReference type="SMART" id="SM00257">
    <property type="entry name" value="LysM"/>
    <property type="match status" value="3"/>
</dbReference>
<dbReference type="InterPro" id="IPR002509">
    <property type="entry name" value="NODB_dom"/>
</dbReference>
<feature type="signal peptide" evidence="1">
    <location>
        <begin position="1"/>
        <end position="28"/>
    </location>
</feature>